<sequence length="582" mass="64186">MNPEETERYPKSPPRSSDRGRGKGKAPAGAGSSSSAALQSETPSFVMGSEALPSGSFFDMESIGLSGSPLPLMEFEAFSPSNTSSSFDLFFEVKPEPVLETTHPLGPPFGTGVAETEEAGFPARGGDMETAVGAPQPLERLQGTPVPPFLSKTFDLVDDRSLDPIISWGSSGESFVVWDPVEFARSVLPRNFKHGNFSSFVRQLNTYGFRKIDTDRWEFANEAFQRGKKQLLKNIQRRKSPQTQQIGSYFGPSSEAVNPGLEAEVEMLKKEKSMLMQEVVELQQQHCGTAQHAEAVHQRLQAAEQRQKQMVSFMAKLLQNPSFVACLREKKEQREIGSSRVRRKFLKHHQPEDVEAVLSREGQMVKHRHDTGTLDASSGSPILNPIPVENPRHLPEVSTGTGLGEEKILPQVEDVLSREPRAPHDVASVQGYLKTWDLLREGSSSLGADPQLKGKSVSESPGQEFTPHYFVSFPEESAERKDFPDFSSGFESMIKQEEVWGMGFNVSAGMSSSSGVEWGNLAQYDALEVGVTGGLSDIWDLRSMQASGRSDIDKWPADESTCDEHEGQAGQHKDDIHREMDP</sequence>
<comment type="subcellular location">
    <subcellularLocation>
        <location evidence="1">Nucleus</location>
    </subcellularLocation>
</comment>
<proteinExistence type="inferred from homology"/>
<keyword evidence="4" id="KW-0805">Transcription regulation</keyword>
<evidence type="ECO:0000256" key="11">
    <source>
        <dbReference type="SAM" id="MobiDB-lite"/>
    </source>
</evidence>
<dbReference type="PROSITE" id="PS00434">
    <property type="entry name" value="HSF_DOMAIN"/>
    <property type="match status" value="1"/>
</dbReference>
<keyword evidence="14" id="KW-1185">Reference proteome</keyword>
<dbReference type="InterPro" id="IPR036390">
    <property type="entry name" value="WH_DNA-bd_sf"/>
</dbReference>
<dbReference type="Pfam" id="PF00447">
    <property type="entry name" value="HSF_DNA-bind"/>
    <property type="match status" value="1"/>
</dbReference>
<dbReference type="Proteomes" id="UP001634007">
    <property type="component" value="Unassembled WGS sequence"/>
</dbReference>
<keyword evidence="3" id="KW-0597">Phosphoprotein</keyword>
<dbReference type="Gene3D" id="1.10.10.10">
    <property type="entry name" value="Winged helix-like DNA-binding domain superfamily/Winged helix DNA-binding domain"/>
    <property type="match status" value="1"/>
</dbReference>
<evidence type="ECO:0000256" key="6">
    <source>
        <dbReference type="ARBA" id="ARBA00023125"/>
    </source>
</evidence>
<dbReference type="EMBL" id="JBJKBG010000001">
    <property type="protein sequence ID" value="KAL3754100.1"/>
    <property type="molecule type" value="Genomic_DNA"/>
</dbReference>
<keyword evidence="5" id="KW-0346">Stress response</keyword>
<dbReference type="InterPro" id="IPR000232">
    <property type="entry name" value="HSF_DNA-bd"/>
</dbReference>
<dbReference type="EMBL" id="JBJKBG010000001">
    <property type="protein sequence ID" value="KAL3754099.1"/>
    <property type="molecule type" value="Genomic_DNA"/>
</dbReference>
<feature type="compositionally biased region" description="Low complexity" evidence="11">
    <location>
        <begin position="25"/>
        <end position="37"/>
    </location>
</feature>
<evidence type="ECO:0000256" key="7">
    <source>
        <dbReference type="ARBA" id="ARBA00023163"/>
    </source>
</evidence>
<gene>
    <name evidence="13" type="ORF">ACJRO7_001360</name>
</gene>
<evidence type="ECO:0000259" key="12">
    <source>
        <dbReference type="PROSITE" id="PS00434"/>
    </source>
</evidence>
<dbReference type="SUPFAM" id="SSF46785">
    <property type="entry name" value="Winged helix' DNA-binding domain"/>
    <property type="match status" value="1"/>
</dbReference>
<evidence type="ECO:0000256" key="2">
    <source>
        <dbReference type="ARBA" id="ARBA00011233"/>
    </source>
</evidence>
<organism evidence="13 14">
    <name type="scientific">Eucalyptus globulus</name>
    <name type="common">Tasmanian blue gum</name>
    <dbReference type="NCBI Taxonomy" id="34317"/>
    <lineage>
        <taxon>Eukaryota</taxon>
        <taxon>Viridiplantae</taxon>
        <taxon>Streptophyta</taxon>
        <taxon>Embryophyta</taxon>
        <taxon>Tracheophyta</taxon>
        <taxon>Spermatophyta</taxon>
        <taxon>Magnoliopsida</taxon>
        <taxon>eudicotyledons</taxon>
        <taxon>Gunneridae</taxon>
        <taxon>Pentapetalae</taxon>
        <taxon>rosids</taxon>
        <taxon>malvids</taxon>
        <taxon>Myrtales</taxon>
        <taxon>Myrtaceae</taxon>
        <taxon>Myrtoideae</taxon>
        <taxon>Eucalypteae</taxon>
        <taxon>Eucalyptus</taxon>
    </lineage>
</organism>
<comment type="caution">
    <text evidence="13">The sequence shown here is derived from an EMBL/GenBank/DDBJ whole genome shotgun (WGS) entry which is preliminary data.</text>
</comment>
<evidence type="ECO:0000256" key="5">
    <source>
        <dbReference type="ARBA" id="ARBA00023016"/>
    </source>
</evidence>
<feature type="compositionally biased region" description="Basic and acidic residues" evidence="11">
    <location>
        <begin position="1"/>
        <end position="21"/>
    </location>
</feature>
<feature type="domain" description="HSF-type DNA-binding" evidence="12">
    <location>
        <begin position="188"/>
        <end position="212"/>
    </location>
</feature>
<evidence type="ECO:0000313" key="13">
    <source>
        <dbReference type="EMBL" id="KAL3754100.1"/>
    </source>
</evidence>
<dbReference type="PRINTS" id="PR00056">
    <property type="entry name" value="HSFDOMAIN"/>
</dbReference>
<evidence type="ECO:0000256" key="9">
    <source>
        <dbReference type="RuleBase" id="RU004020"/>
    </source>
</evidence>
<evidence type="ECO:0000256" key="4">
    <source>
        <dbReference type="ARBA" id="ARBA00023015"/>
    </source>
</evidence>
<feature type="region of interest" description="Disordered" evidence="11">
    <location>
        <begin position="1"/>
        <end position="44"/>
    </location>
</feature>
<keyword evidence="10" id="KW-0175">Coiled coil</keyword>
<keyword evidence="6" id="KW-0238">DNA-binding</keyword>
<evidence type="ECO:0000256" key="1">
    <source>
        <dbReference type="ARBA" id="ARBA00004123"/>
    </source>
</evidence>
<accession>A0ABD3LQQ0</accession>
<keyword evidence="8" id="KW-0539">Nucleus</keyword>
<reference evidence="13 14" key="1">
    <citation type="submission" date="2024-11" db="EMBL/GenBank/DDBJ databases">
        <title>Chromosome-level genome assembly of Eucalyptus globulus Labill. provides insights into its genome evolution.</title>
        <authorList>
            <person name="Li X."/>
        </authorList>
    </citation>
    <scope>NUCLEOTIDE SEQUENCE [LARGE SCALE GENOMIC DNA]</scope>
    <source>
        <strain evidence="13">CL2024</strain>
        <tissue evidence="13">Fresh tender leaves</tissue>
    </source>
</reference>
<feature type="region of interest" description="Disordered" evidence="11">
    <location>
        <begin position="549"/>
        <end position="582"/>
    </location>
</feature>
<feature type="region of interest" description="Disordered" evidence="11">
    <location>
        <begin position="371"/>
        <end position="391"/>
    </location>
</feature>
<dbReference type="InterPro" id="IPR036388">
    <property type="entry name" value="WH-like_DNA-bd_sf"/>
</dbReference>
<feature type="coiled-coil region" evidence="10">
    <location>
        <begin position="258"/>
        <end position="285"/>
    </location>
</feature>
<comment type="similarity">
    <text evidence="9">Belongs to the HSF family.</text>
</comment>
<dbReference type="GO" id="GO:0005634">
    <property type="term" value="C:nucleus"/>
    <property type="evidence" value="ECO:0007669"/>
    <property type="project" value="UniProtKB-SubCell"/>
</dbReference>
<protein>
    <recommendedName>
        <fullName evidence="12">HSF-type DNA-binding domain-containing protein</fullName>
    </recommendedName>
</protein>
<keyword evidence="7" id="KW-0804">Transcription</keyword>
<name>A0ABD3LQQ0_EUCGL</name>
<dbReference type="SMART" id="SM00415">
    <property type="entry name" value="HSF"/>
    <property type="match status" value="1"/>
</dbReference>
<evidence type="ECO:0000256" key="3">
    <source>
        <dbReference type="ARBA" id="ARBA00022553"/>
    </source>
</evidence>
<evidence type="ECO:0000256" key="8">
    <source>
        <dbReference type="ARBA" id="ARBA00023242"/>
    </source>
</evidence>
<evidence type="ECO:0000313" key="14">
    <source>
        <dbReference type="Proteomes" id="UP001634007"/>
    </source>
</evidence>
<dbReference type="PANTHER" id="PTHR10015:SF337">
    <property type="entry name" value="HEAT STRESS TRANSCRIPTION FACTOR A-3"/>
    <property type="match status" value="1"/>
</dbReference>
<dbReference type="AlphaFoldDB" id="A0ABD3LQQ0"/>
<dbReference type="FunFam" id="1.10.10.10:FF:000037">
    <property type="entry name" value="Heat stress transcription factor B-4"/>
    <property type="match status" value="1"/>
</dbReference>
<comment type="subunit">
    <text evidence="2">Homotrimer.</text>
</comment>
<feature type="compositionally biased region" description="Basic and acidic residues" evidence="11">
    <location>
        <begin position="550"/>
        <end position="582"/>
    </location>
</feature>
<dbReference type="GO" id="GO:0003677">
    <property type="term" value="F:DNA binding"/>
    <property type="evidence" value="ECO:0007669"/>
    <property type="project" value="UniProtKB-KW"/>
</dbReference>
<evidence type="ECO:0000256" key="10">
    <source>
        <dbReference type="SAM" id="Coils"/>
    </source>
</evidence>
<dbReference type="PANTHER" id="PTHR10015">
    <property type="entry name" value="HEAT SHOCK TRANSCRIPTION FACTOR"/>
    <property type="match status" value="1"/>
</dbReference>